<gene>
    <name evidence="10" type="ORF">N7496_002604</name>
</gene>
<dbReference type="InterPro" id="IPR023271">
    <property type="entry name" value="Aquaporin-like"/>
</dbReference>
<dbReference type="PANTHER" id="PTHR43829">
    <property type="entry name" value="AQUAPORIN OR AQUAGLYCEROPORIN RELATED"/>
    <property type="match status" value="1"/>
</dbReference>
<feature type="transmembrane region" description="Helical" evidence="9">
    <location>
        <begin position="308"/>
        <end position="326"/>
    </location>
</feature>
<evidence type="ECO:0008006" key="12">
    <source>
        <dbReference type="Google" id="ProtNLM"/>
    </source>
</evidence>
<comment type="caution">
    <text evidence="10">The sequence shown here is derived from an EMBL/GenBank/DDBJ whole genome shotgun (WGS) entry which is preliminary data.</text>
</comment>
<evidence type="ECO:0000256" key="7">
    <source>
        <dbReference type="RuleBase" id="RU000477"/>
    </source>
</evidence>
<dbReference type="CDD" id="cd00333">
    <property type="entry name" value="MIP"/>
    <property type="match status" value="1"/>
</dbReference>
<evidence type="ECO:0000256" key="2">
    <source>
        <dbReference type="ARBA" id="ARBA00006175"/>
    </source>
</evidence>
<keyword evidence="4 7" id="KW-0812">Transmembrane</keyword>
<reference evidence="10" key="2">
    <citation type="journal article" date="2023" name="IMA Fungus">
        <title>Comparative genomic study of the Penicillium genus elucidates a diverse pangenome and 15 lateral gene transfer events.</title>
        <authorList>
            <person name="Petersen C."/>
            <person name="Sorensen T."/>
            <person name="Nielsen M.R."/>
            <person name="Sondergaard T.E."/>
            <person name="Sorensen J.L."/>
            <person name="Fitzpatrick D.A."/>
            <person name="Frisvad J.C."/>
            <person name="Nielsen K.L."/>
        </authorList>
    </citation>
    <scope>NUCLEOTIDE SEQUENCE</scope>
    <source>
        <strain evidence="10">IBT 29864</strain>
    </source>
</reference>
<evidence type="ECO:0000313" key="10">
    <source>
        <dbReference type="EMBL" id="KAJ5380176.1"/>
    </source>
</evidence>
<organism evidence="10 11">
    <name type="scientific">Penicillium cataractarum</name>
    <dbReference type="NCBI Taxonomy" id="2100454"/>
    <lineage>
        <taxon>Eukaryota</taxon>
        <taxon>Fungi</taxon>
        <taxon>Dikarya</taxon>
        <taxon>Ascomycota</taxon>
        <taxon>Pezizomycotina</taxon>
        <taxon>Eurotiomycetes</taxon>
        <taxon>Eurotiomycetidae</taxon>
        <taxon>Eurotiales</taxon>
        <taxon>Aspergillaceae</taxon>
        <taxon>Penicillium</taxon>
    </lineage>
</organism>
<keyword evidence="11" id="KW-1185">Reference proteome</keyword>
<dbReference type="Gene3D" id="1.20.1080.10">
    <property type="entry name" value="Glycerol uptake facilitator protein"/>
    <property type="match status" value="1"/>
</dbReference>
<dbReference type="EMBL" id="JAPZBS010000002">
    <property type="protein sequence ID" value="KAJ5380176.1"/>
    <property type="molecule type" value="Genomic_DNA"/>
</dbReference>
<comment type="subcellular location">
    <subcellularLocation>
        <location evidence="1">Membrane</location>
        <topology evidence="1">Multi-pass membrane protein</topology>
    </subcellularLocation>
</comment>
<reference evidence="10" key="1">
    <citation type="submission" date="2022-11" db="EMBL/GenBank/DDBJ databases">
        <authorList>
            <person name="Petersen C."/>
        </authorList>
    </citation>
    <scope>NUCLEOTIDE SEQUENCE</scope>
    <source>
        <strain evidence="10">IBT 29864</strain>
    </source>
</reference>
<dbReference type="GO" id="GO:0015254">
    <property type="term" value="F:glycerol channel activity"/>
    <property type="evidence" value="ECO:0007669"/>
    <property type="project" value="TreeGrafter"/>
</dbReference>
<protein>
    <recommendedName>
        <fullName evidence="12">Aquaporin</fullName>
    </recommendedName>
</protein>
<keyword evidence="6 9" id="KW-0472">Membrane</keyword>
<accession>A0A9W9SKC3</accession>
<feature type="transmembrane region" description="Helical" evidence="9">
    <location>
        <begin position="388"/>
        <end position="412"/>
    </location>
</feature>
<sequence length="450" mass="48803">MPSTEAVGQDNDVGDIVQSNEHEPPEGTQEAASKNDAVGNNSDFNLAGSNTQNPNSNAYVSSDYRAYNPQYDQQQDTPVWSLSQPLPHIVRPGMRHGALPEDRKEDRRVGHDHTGKKQDQPTNQNNDGFFNTWSRVRHCLREPLAEWLGTTLAMTIGLCATLSNFTSSSQAGSYPAQSAAWGFGFMVAIYTTGGVSGGHLNPAISITLSVFRGFPARKTLIYIAAQLLGAITAGGIAYAVYHDAILEVAATAKVPQSQSVAAEALITAPKQFVHPATAFFTEFIGSAILVGVIMALGDDNNAPPGAGMNAFVVGVLISIVILALGYNTGGYVYSNPYERRELTVPRLRCFNCARDFGPRLVALMAGWGGQLFRETHAWWIWGPWCADISGALFGVLIYDAVIFTGGESPVNYPRRRRKRASRVRSVNLRKKLGIGRKQTRDLGKSLEEGV</sequence>
<feature type="compositionally biased region" description="Polar residues" evidence="8">
    <location>
        <begin position="38"/>
        <end position="60"/>
    </location>
</feature>
<name>A0A9W9SKC3_9EURO</name>
<dbReference type="OrthoDB" id="3222at2759"/>
<feature type="transmembrane region" description="Helical" evidence="9">
    <location>
        <begin position="144"/>
        <end position="166"/>
    </location>
</feature>
<proteinExistence type="inferred from homology"/>
<evidence type="ECO:0000256" key="1">
    <source>
        <dbReference type="ARBA" id="ARBA00004141"/>
    </source>
</evidence>
<feature type="region of interest" description="Disordered" evidence="8">
    <location>
        <begin position="1"/>
        <end position="61"/>
    </location>
</feature>
<dbReference type="RefSeq" id="XP_056557747.1">
    <property type="nucleotide sequence ID" value="XM_056695535.1"/>
</dbReference>
<evidence type="ECO:0000256" key="5">
    <source>
        <dbReference type="ARBA" id="ARBA00022989"/>
    </source>
</evidence>
<dbReference type="Proteomes" id="UP001147782">
    <property type="component" value="Unassembled WGS sequence"/>
</dbReference>
<feature type="transmembrane region" description="Helical" evidence="9">
    <location>
        <begin position="220"/>
        <end position="241"/>
    </location>
</feature>
<dbReference type="InterPro" id="IPR022357">
    <property type="entry name" value="MIP_CS"/>
</dbReference>
<dbReference type="PROSITE" id="PS00221">
    <property type="entry name" value="MIP"/>
    <property type="match status" value="1"/>
</dbReference>
<keyword evidence="5 9" id="KW-1133">Transmembrane helix</keyword>
<dbReference type="InterPro" id="IPR050363">
    <property type="entry name" value="MIP/Aquaporin"/>
</dbReference>
<feature type="region of interest" description="Disordered" evidence="8">
    <location>
        <begin position="91"/>
        <end position="127"/>
    </location>
</feature>
<dbReference type="PANTHER" id="PTHR43829:SF24">
    <property type="entry name" value="MIP AQUAPORIN (EUROFUNG)"/>
    <property type="match status" value="1"/>
</dbReference>
<dbReference type="InterPro" id="IPR000425">
    <property type="entry name" value="MIP"/>
</dbReference>
<evidence type="ECO:0000256" key="8">
    <source>
        <dbReference type="SAM" id="MobiDB-lite"/>
    </source>
</evidence>
<evidence type="ECO:0000256" key="3">
    <source>
        <dbReference type="ARBA" id="ARBA00022448"/>
    </source>
</evidence>
<dbReference type="SUPFAM" id="SSF81338">
    <property type="entry name" value="Aquaporin-like"/>
    <property type="match status" value="1"/>
</dbReference>
<dbReference type="Pfam" id="PF00230">
    <property type="entry name" value="MIP"/>
    <property type="match status" value="1"/>
</dbReference>
<dbReference type="GO" id="GO:0015250">
    <property type="term" value="F:water channel activity"/>
    <property type="evidence" value="ECO:0007669"/>
    <property type="project" value="TreeGrafter"/>
</dbReference>
<dbReference type="GO" id="GO:0005886">
    <property type="term" value="C:plasma membrane"/>
    <property type="evidence" value="ECO:0007669"/>
    <property type="project" value="TreeGrafter"/>
</dbReference>
<feature type="compositionally biased region" description="Basic and acidic residues" evidence="8">
    <location>
        <begin position="98"/>
        <end position="119"/>
    </location>
</feature>
<feature type="transmembrane region" description="Helical" evidence="9">
    <location>
        <begin position="276"/>
        <end position="296"/>
    </location>
</feature>
<keyword evidence="3 7" id="KW-0813">Transport</keyword>
<evidence type="ECO:0000256" key="9">
    <source>
        <dbReference type="SAM" id="Phobius"/>
    </source>
</evidence>
<evidence type="ECO:0000256" key="6">
    <source>
        <dbReference type="ARBA" id="ARBA00023136"/>
    </source>
</evidence>
<dbReference type="AlphaFoldDB" id="A0A9W9SKC3"/>
<comment type="similarity">
    <text evidence="2 7">Belongs to the MIP/aquaporin (TC 1.A.8) family.</text>
</comment>
<evidence type="ECO:0000313" key="11">
    <source>
        <dbReference type="Proteomes" id="UP001147782"/>
    </source>
</evidence>
<feature type="transmembrane region" description="Helical" evidence="9">
    <location>
        <begin position="178"/>
        <end position="200"/>
    </location>
</feature>
<evidence type="ECO:0000256" key="4">
    <source>
        <dbReference type="ARBA" id="ARBA00022692"/>
    </source>
</evidence>
<dbReference type="GeneID" id="81434712"/>
<dbReference type="PRINTS" id="PR00783">
    <property type="entry name" value="MINTRINSICP"/>
</dbReference>